<proteinExistence type="predicted"/>
<evidence type="ECO:0000313" key="1">
    <source>
        <dbReference type="EMBL" id="MPM20602.1"/>
    </source>
</evidence>
<gene>
    <name evidence="1" type="ORF">SDC9_67033</name>
</gene>
<protein>
    <submittedName>
        <fullName evidence="1">Uncharacterized protein</fullName>
    </submittedName>
</protein>
<accession>A0A644XWI2</accession>
<dbReference type="AlphaFoldDB" id="A0A644XWI2"/>
<comment type="caution">
    <text evidence="1">The sequence shown here is derived from an EMBL/GenBank/DDBJ whole genome shotgun (WGS) entry which is preliminary data.</text>
</comment>
<reference evidence="1" key="1">
    <citation type="submission" date="2019-08" db="EMBL/GenBank/DDBJ databases">
        <authorList>
            <person name="Kucharzyk K."/>
            <person name="Murdoch R.W."/>
            <person name="Higgins S."/>
            <person name="Loffler F."/>
        </authorList>
    </citation>
    <scope>NUCLEOTIDE SEQUENCE</scope>
</reference>
<name>A0A644XWI2_9ZZZZ</name>
<organism evidence="1">
    <name type="scientific">bioreactor metagenome</name>
    <dbReference type="NCBI Taxonomy" id="1076179"/>
    <lineage>
        <taxon>unclassified sequences</taxon>
        <taxon>metagenomes</taxon>
        <taxon>ecological metagenomes</taxon>
    </lineage>
</organism>
<sequence>MVNSHRLYPYPVLSEASDDYVDTKFTAGVEHSYVTGFIEFIFTADTNNEELNQLIEKGSAKIVFHLECSQTGFREAIAFSTSTFKYVVKEEYLNGKLQICPFIIVMQPIEQYTNKKFNTDYSGFAFELDPGCVLAVAPGYELMIEKHKDDLATIPSIFYITKNSAKDFQGFEVTVPQDRIGILLGEKEYENYRRLNANASIRGLLITLLIFPALAQVLQIFKEDEETLEEYSNYRWFRSIEKRAQELKLNLRSSDTSELYLAQQILDFPLLSSLYELSDTLEFRDTYDDGDSIS</sequence>
<dbReference type="EMBL" id="VSSQ01003420">
    <property type="protein sequence ID" value="MPM20602.1"/>
    <property type="molecule type" value="Genomic_DNA"/>
</dbReference>